<protein>
    <recommendedName>
        <fullName evidence="2">CzcB-like C-terminal circularly permuted SH3-like domain-containing protein</fullName>
    </recommendedName>
</protein>
<dbReference type="GO" id="GO:0030313">
    <property type="term" value="C:cell envelope"/>
    <property type="evidence" value="ECO:0007669"/>
    <property type="project" value="TreeGrafter"/>
</dbReference>
<reference evidence="3" key="1">
    <citation type="submission" date="2016-10" db="EMBL/GenBank/DDBJ databases">
        <title>Sequence of Gallionella enrichment culture.</title>
        <authorList>
            <person name="Poehlein A."/>
            <person name="Muehling M."/>
            <person name="Daniel R."/>
        </authorList>
    </citation>
    <scope>NUCLEOTIDE SEQUENCE</scope>
</reference>
<evidence type="ECO:0000259" key="2">
    <source>
        <dbReference type="Pfam" id="PF25975"/>
    </source>
</evidence>
<dbReference type="PANTHER" id="PTHR30097">
    <property type="entry name" value="CATION EFFLUX SYSTEM PROTEIN CUSB"/>
    <property type="match status" value="1"/>
</dbReference>
<name>A0A1J5RIZ5_9ZZZZ</name>
<sequence>MRAPVAGTILAVQAANGEQIGAGEAIATLQPAGRLWLRAQIYGTDAARLHVGMTGQFTPSGGGGAANVKVVAIAPALAADGGVRIGLLPTTAQPWWVNGQWGSLLLDGPARRVVRVPTQALILDRGHWWVLVHTAAGDQPRQVVPGPAQGWWTAIASGLSAGQQVVVTDAFLDYHRGIAAHYTPPD</sequence>
<dbReference type="EMBL" id="MLJW01000244">
    <property type="protein sequence ID" value="OIQ91959.1"/>
    <property type="molecule type" value="Genomic_DNA"/>
</dbReference>
<organism evidence="3">
    <name type="scientific">mine drainage metagenome</name>
    <dbReference type="NCBI Taxonomy" id="410659"/>
    <lineage>
        <taxon>unclassified sequences</taxon>
        <taxon>metagenomes</taxon>
        <taxon>ecological metagenomes</taxon>
    </lineage>
</organism>
<comment type="caution">
    <text evidence="3">The sequence shown here is derived from an EMBL/GenBank/DDBJ whole genome shotgun (WGS) entry which is preliminary data.</text>
</comment>
<proteinExistence type="predicted"/>
<dbReference type="GO" id="GO:0015679">
    <property type="term" value="P:plasma membrane copper ion transport"/>
    <property type="evidence" value="ECO:0007669"/>
    <property type="project" value="TreeGrafter"/>
</dbReference>
<dbReference type="AlphaFoldDB" id="A0A1J5RIZ5"/>
<evidence type="ECO:0000313" key="3">
    <source>
        <dbReference type="EMBL" id="OIQ91959.1"/>
    </source>
</evidence>
<dbReference type="Gene3D" id="2.40.420.20">
    <property type="match status" value="1"/>
</dbReference>
<evidence type="ECO:0000256" key="1">
    <source>
        <dbReference type="ARBA" id="ARBA00022448"/>
    </source>
</evidence>
<dbReference type="InterPro" id="IPR051909">
    <property type="entry name" value="MFP_Cation_Efflux"/>
</dbReference>
<dbReference type="GO" id="GO:0060003">
    <property type="term" value="P:copper ion export"/>
    <property type="evidence" value="ECO:0007669"/>
    <property type="project" value="TreeGrafter"/>
</dbReference>
<dbReference type="Pfam" id="PF25975">
    <property type="entry name" value="CzcB_C"/>
    <property type="match status" value="1"/>
</dbReference>
<dbReference type="PANTHER" id="PTHR30097:SF4">
    <property type="entry name" value="SLR6042 PROTEIN"/>
    <property type="match status" value="1"/>
</dbReference>
<gene>
    <name evidence="3" type="ORF">GALL_260950</name>
</gene>
<feature type="domain" description="CzcB-like C-terminal circularly permuted SH3-like" evidence="2">
    <location>
        <begin position="114"/>
        <end position="172"/>
    </location>
</feature>
<dbReference type="InterPro" id="IPR058649">
    <property type="entry name" value="CzcB_C"/>
</dbReference>
<keyword evidence="1" id="KW-0813">Transport</keyword>
<accession>A0A1J5RIZ5</accession>